<dbReference type="AlphaFoldDB" id="A0A347VZL1"/>
<dbReference type="InterPro" id="IPR033479">
    <property type="entry name" value="dCache_1"/>
</dbReference>
<gene>
    <name evidence="13" type="ORF">DCO61_00605</name>
    <name evidence="14" type="ORF">LS64_000570</name>
</gene>
<comment type="caution">
    <text evidence="14">The sequence shown here is derived from an EMBL/GenBank/DDBJ whole genome shotgun (WGS) entry which is preliminary data.</text>
</comment>
<evidence type="ECO:0000256" key="9">
    <source>
        <dbReference type="PROSITE-ProRule" id="PRU00284"/>
    </source>
</evidence>
<evidence type="ECO:0000256" key="1">
    <source>
        <dbReference type="ARBA" id="ARBA00004651"/>
    </source>
</evidence>
<evidence type="ECO:0000259" key="12">
    <source>
        <dbReference type="PROSITE" id="PS50885"/>
    </source>
</evidence>
<keyword evidence="2" id="KW-1003">Cell membrane</keyword>
<dbReference type="PROSITE" id="PS50885">
    <property type="entry name" value="HAMP"/>
    <property type="match status" value="1"/>
</dbReference>
<keyword evidence="3" id="KW-0145">Chemotaxis</keyword>
<dbReference type="Pfam" id="PF00015">
    <property type="entry name" value="MCPsignal"/>
    <property type="match status" value="1"/>
</dbReference>
<comment type="subcellular location">
    <subcellularLocation>
        <location evidence="1">Cell membrane</location>
        <topology evidence="1">Multi-pass membrane protein</topology>
    </subcellularLocation>
</comment>
<evidence type="ECO:0000256" key="10">
    <source>
        <dbReference type="SAM" id="Phobius"/>
    </source>
</evidence>
<dbReference type="InterPro" id="IPR004089">
    <property type="entry name" value="MCPsignal_dom"/>
</dbReference>
<evidence type="ECO:0000313" key="14">
    <source>
        <dbReference type="EMBL" id="TLD95894.1"/>
    </source>
</evidence>
<evidence type="ECO:0000256" key="7">
    <source>
        <dbReference type="ARBA" id="ARBA00023224"/>
    </source>
</evidence>
<evidence type="ECO:0000256" key="8">
    <source>
        <dbReference type="ARBA" id="ARBA00029447"/>
    </source>
</evidence>
<keyword evidence="4 10" id="KW-0812">Transmembrane</keyword>
<comment type="similarity">
    <text evidence="8">Belongs to the methyl-accepting chemotaxis (MCP) protein family.</text>
</comment>
<evidence type="ECO:0000256" key="3">
    <source>
        <dbReference type="ARBA" id="ARBA00022500"/>
    </source>
</evidence>
<evidence type="ECO:0000313" key="13">
    <source>
        <dbReference type="EMBL" id="MWV68568.1"/>
    </source>
</evidence>
<dbReference type="OrthoDB" id="5348717at2"/>
<organism evidence="14 15">
    <name type="scientific">Helicobacter saguini</name>
    <dbReference type="NCBI Taxonomy" id="1548018"/>
    <lineage>
        <taxon>Bacteria</taxon>
        <taxon>Pseudomonadati</taxon>
        <taxon>Campylobacterota</taxon>
        <taxon>Epsilonproteobacteria</taxon>
        <taxon>Campylobacterales</taxon>
        <taxon>Helicobacteraceae</taxon>
        <taxon>Helicobacter</taxon>
    </lineage>
</organism>
<sequence>MTKTQVNLSVAKKIMFSTLVVMIVGFSIFIAVNYYMSKQSLIRDIANGKKESVKTAVAFIDYFIETKKEVITALSREILKVSDLSVESVGKHLWVSSHYSVFDALFVGFEEDGKLVKVDVDFKTNEVSQAYVLDRSKGYDARERLWYKSAKRDMKPGLSSVFKDITTDNYTLTAYVPLIKDGKLIGVIGGNIFLHEMQVEFQKLKTTETSSVFVADENNNMILHSNANWQMSPDNDLKQAVIGFARELAANKNKNEPTDIIRYKIKDDDRVGVCMQNDDWMLCSANSMDDYKESFRDILIHQSLFTIIFVVVIMLVLWFIVGYVLKSLPIIQEGLIHFFDYLNHKKDSVKLIDIKTNDEFGIAARVINENIKIAQNTLQADKIVVADAVNIARDVEAGNLHLRVESKAINPELIKLKNTFNSMLDILESRIGKDINRIESLCKSFAGYDFSARIENAKGELEVMSNNLGNDICSMLKQSLSFAENLSSQTEILKDSMSKLTEGSHTQKKALVEQAATIEQINNAMQNVNSKTSDFAKQAENIKNIVDVIKEIANQTNLLALNAAIEAARAGEHGRGFAVVADEVRKLAERTQTSLSEIESNISVLVQNIVDISESIKEQTHGLSNINDGIMELENVAQNNSQIADQTNLVAGKVNDIVEEIITDTNKKKFV</sequence>
<evidence type="ECO:0000313" key="15">
    <source>
        <dbReference type="Proteomes" id="UP000029714"/>
    </source>
</evidence>
<evidence type="ECO:0000256" key="5">
    <source>
        <dbReference type="ARBA" id="ARBA00022989"/>
    </source>
</evidence>
<reference evidence="14" key="3">
    <citation type="submission" date="2018-04" db="EMBL/GenBank/DDBJ databases">
        <authorList>
            <person name="Sheh A."/>
            <person name="Shen Z."/>
            <person name="Mannion A.J."/>
            <person name="Fox J.G."/>
        </authorList>
    </citation>
    <scope>NUCLEOTIDE SEQUENCE</scope>
    <source>
        <strain evidence="14">MIT 97-6194</strain>
    </source>
</reference>
<accession>A0A347VZL1</accession>
<feature type="domain" description="HAMP" evidence="12">
    <location>
        <begin position="385"/>
        <end position="432"/>
    </location>
</feature>
<dbReference type="PANTHER" id="PTHR32089:SF112">
    <property type="entry name" value="LYSOZYME-LIKE PROTEIN-RELATED"/>
    <property type="match status" value="1"/>
</dbReference>
<dbReference type="Pfam" id="PF02743">
    <property type="entry name" value="dCache_1"/>
    <property type="match status" value="1"/>
</dbReference>
<dbReference type="PROSITE" id="PS50111">
    <property type="entry name" value="CHEMOTAXIS_TRANSDUC_2"/>
    <property type="match status" value="1"/>
</dbReference>
<reference evidence="14 15" key="1">
    <citation type="journal article" date="2014" name="Genome Announc.">
        <title>Draft genome sequences of eight enterohepatic helicobacter species isolated from both laboratory and wild rodents.</title>
        <authorList>
            <person name="Sheh A."/>
            <person name="Shen Z."/>
            <person name="Fox J.G."/>
        </authorList>
    </citation>
    <scope>NUCLEOTIDE SEQUENCE [LARGE SCALE GENOMIC DNA]</scope>
    <source>
        <strain evidence="14 15">MIT 97-6194</strain>
    </source>
</reference>
<reference evidence="13 16" key="4">
    <citation type="submission" date="2019-12" db="EMBL/GenBank/DDBJ databases">
        <title>Multi-Generational Helicobacter saguini Isolates.</title>
        <authorList>
            <person name="Mannion A."/>
            <person name="Shen Z."/>
            <person name="Fox J.G."/>
        </authorList>
    </citation>
    <scope>NUCLEOTIDE SEQUENCE [LARGE SCALE GENOMIC DNA]</scope>
    <source>
        <strain evidence="13">16-048</strain>
        <strain evidence="16">16-048 (F4)</strain>
    </source>
</reference>
<dbReference type="RefSeq" id="WP_052062370.1">
    <property type="nucleotide sequence ID" value="NZ_JRMP02000001.1"/>
</dbReference>
<evidence type="ECO:0000313" key="16">
    <source>
        <dbReference type="Proteomes" id="UP000477070"/>
    </source>
</evidence>
<reference evidence="14 15" key="2">
    <citation type="journal article" date="2016" name="Infect. Immun.">
        <title>Helicobacter saguini, a Novel Helicobacter Isolated from Cotton-Top Tamarins with Ulcerative Colitis, Has Proinflammatory Properties and Induces Typhlocolitis and Dysplasia in Gnotobiotic IL-10-/- Mice.</title>
        <authorList>
            <person name="Shen Z."/>
            <person name="Mannion A."/>
            <person name="Whary M.T."/>
            <person name="Muthupalani S."/>
            <person name="Sheh A."/>
            <person name="Feng Y."/>
            <person name="Gong G."/>
            <person name="Vandamme P."/>
            <person name="Holcombe H.R."/>
            <person name="Paster B.J."/>
            <person name="Fox J.G."/>
        </authorList>
    </citation>
    <scope>NUCLEOTIDE SEQUENCE [LARGE SCALE GENOMIC DNA]</scope>
    <source>
        <strain evidence="14 15">MIT 97-6194</strain>
    </source>
</reference>
<dbReference type="InterPro" id="IPR003660">
    <property type="entry name" value="HAMP_dom"/>
</dbReference>
<dbReference type="EMBL" id="JRMP02000001">
    <property type="protein sequence ID" value="TLD95894.1"/>
    <property type="molecule type" value="Genomic_DNA"/>
</dbReference>
<dbReference type="GO" id="GO:0007165">
    <property type="term" value="P:signal transduction"/>
    <property type="evidence" value="ECO:0007669"/>
    <property type="project" value="UniProtKB-KW"/>
</dbReference>
<dbReference type="PANTHER" id="PTHR32089">
    <property type="entry name" value="METHYL-ACCEPTING CHEMOTAXIS PROTEIN MCPB"/>
    <property type="match status" value="1"/>
</dbReference>
<dbReference type="Gene3D" id="3.30.450.20">
    <property type="entry name" value="PAS domain"/>
    <property type="match status" value="1"/>
</dbReference>
<evidence type="ECO:0000256" key="4">
    <source>
        <dbReference type="ARBA" id="ARBA00022692"/>
    </source>
</evidence>
<dbReference type="Proteomes" id="UP000029714">
    <property type="component" value="Unassembled WGS sequence"/>
</dbReference>
<feature type="transmembrane region" description="Helical" evidence="10">
    <location>
        <begin position="304"/>
        <end position="325"/>
    </location>
</feature>
<dbReference type="GO" id="GO:0005886">
    <property type="term" value="C:plasma membrane"/>
    <property type="evidence" value="ECO:0007669"/>
    <property type="project" value="UniProtKB-SubCell"/>
</dbReference>
<dbReference type="Gene3D" id="1.10.287.950">
    <property type="entry name" value="Methyl-accepting chemotaxis protein"/>
    <property type="match status" value="1"/>
</dbReference>
<keyword evidence="15" id="KW-1185">Reference proteome</keyword>
<feature type="transmembrane region" description="Helical" evidence="10">
    <location>
        <begin position="14"/>
        <end position="35"/>
    </location>
</feature>
<dbReference type="SUPFAM" id="SSF58104">
    <property type="entry name" value="Methyl-accepting chemotaxis protein (MCP) signaling domain"/>
    <property type="match status" value="1"/>
</dbReference>
<keyword evidence="6 10" id="KW-0472">Membrane</keyword>
<keyword evidence="7 9" id="KW-0807">Transducer</keyword>
<keyword evidence="5 10" id="KW-1133">Transmembrane helix</keyword>
<dbReference type="EMBL" id="QBIU01000001">
    <property type="protein sequence ID" value="MWV68568.1"/>
    <property type="molecule type" value="Genomic_DNA"/>
</dbReference>
<dbReference type="SMART" id="SM00283">
    <property type="entry name" value="MA"/>
    <property type="match status" value="1"/>
</dbReference>
<evidence type="ECO:0000256" key="6">
    <source>
        <dbReference type="ARBA" id="ARBA00023136"/>
    </source>
</evidence>
<protein>
    <submittedName>
        <fullName evidence="14">Methyl-accepting chemotaxis protein</fullName>
    </submittedName>
</protein>
<dbReference type="Proteomes" id="UP000477070">
    <property type="component" value="Unassembled WGS sequence"/>
</dbReference>
<evidence type="ECO:0000259" key="11">
    <source>
        <dbReference type="PROSITE" id="PS50111"/>
    </source>
</evidence>
<dbReference type="Gene3D" id="1.20.120.1530">
    <property type="match status" value="1"/>
</dbReference>
<evidence type="ECO:0000256" key="2">
    <source>
        <dbReference type="ARBA" id="ARBA00022475"/>
    </source>
</evidence>
<proteinExistence type="inferred from homology"/>
<feature type="domain" description="Methyl-accepting transducer" evidence="11">
    <location>
        <begin position="483"/>
        <end position="671"/>
    </location>
</feature>
<dbReference type="GO" id="GO:0006935">
    <property type="term" value="P:chemotaxis"/>
    <property type="evidence" value="ECO:0007669"/>
    <property type="project" value="UniProtKB-KW"/>
</dbReference>
<name>A0A347VZL1_9HELI</name>